<dbReference type="GeneID" id="56061097"/>
<dbReference type="Proteomes" id="UP000509441">
    <property type="component" value="Chromosome"/>
</dbReference>
<protein>
    <submittedName>
        <fullName evidence="1">Uncharacterized protein</fullName>
    </submittedName>
</protein>
<proteinExistence type="predicted"/>
<gene>
    <name evidence="1" type="ORF">C5F49_04010</name>
</gene>
<dbReference type="AlphaFoldDB" id="A0A7D5M1A5"/>
<organism evidence="1 2">
    <name type="scientific">Nitrosopumilus oxyclinae</name>
    <dbReference type="NCBI Taxonomy" id="1959104"/>
    <lineage>
        <taxon>Archaea</taxon>
        <taxon>Nitrososphaerota</taxon>
        <taxon>Nitrososphaeria</taxon>
        <taxon>Nitrosopumilales</taxon>
        <taxon>Nitrosopumilaceae</taxon>
        <taxon>Nitrosopumilus</taxon>
    </lineage>
</organism>
<dbReference type="KEGG" id="nox:C5F49_04010"/>
<sequence>MNIVDLHNPRRVDRTPDAVKILFSSGNFIQDEFKISKVELRLYSERTDEKLGVFSLITSFVETDKGSVEMIYDEGFRGEASLLRASEFLTSNLGMSGLILRSVITLREKLN</sequence>
<dbReference type="RefSeq" id="WP_179363469.1">
    <property type="nucleotide sequence ID" value="NZ_CP026994.1"/>
</dbReference>
<evidence type="ECO:0000313" key="1">
    <source>
        <dbReference type="EMBL" id="QLH04573.1"/>
    </source>
</evidence>
<keyword evidence="2" id="KW-1185">Reference proteome</keyword>
<name>A0A7D5M1A5_9ARCH</name>
<accession>A0A7D5M1A5</accession>
<reference evidence="1 2" key="1">
    <citation type="submission" date="2018-02" db="EMBL/GenBank/DDBJ databases">
        <title>Complete genome of Nitrosopumilus oxyclinae HCE1.</title>
        <authorList>
            <person name="Qin W."/>
            <person name="Zheng Y."/>
            <person name="Stahl D.A."/>
        </authorList>
    </citation>
    <scope>NUCLEOTIDE SEQUENCE [LARGE SCALE GENOMIC DNA]</scope>
    <source>
        <strain evidence="1 2">HCE1</strain>
    </source>
</reference>
<dbReference type="OrthoDB" id="10488at2157"/>
<evidence type="ECO:0000313" key="2">
    <source>
        <dbReference type="Proteomes" id="UP000509441"/>
    </source>
</evidence>
<dbReference type="EMBL" id="CP026994">
    <property type="protein sequence ID" value="QLH04573.1"/>
    <property type="molecule type" value="Genomic_DNA"/>
</dbReference>